<evidence type="ECO:0000313" key="2">
    <source>
        <dbReference type="Proteomes" id="UP000678393"/>
    </source>
</evidence>
<dbReference type="AlphaFoldDB" id="A0A8S3YJQ4"/>
<reference evidence="1" key="1">
    <citation type="submission" date="2021-04" db="EMBL/GenBank/DDBJ databases">
        <authorList>
            <consortium name="Molecular Ecology Group"/>
        </authorList>
    </citation>
    <scope>NUCLEOTIDE SEQUENCE</scope>
</reference>
<organism evidence="1 2">
    <name type="scientific">Candidula unifasciata</name>
    <dbReference type="NCBI Taxonomy" id="100452"/>
    <lineage>
        <taxon>Eukaryota</taxon>
        <taxon>Metazoa</taxon>
        <taxon>Spiralia</taxon>
        <taxon>Lophotrochozoa</taxon>
        <taxon>Mollusca</taxon>
        <taxon>Gastropoda</taxon>
        <taxon>Heterobranchia</taxon>
        <taxon>Euthyneura</taxon>
        <taxon>Panpulmonata</taxon>
        <taxon>Eupulmonata</taxon>
        <taxon>Stylommatophora</taxon>
        <taxon>Helicina</taxon>
        <taxon>Helicoidea</taxon>
        <taxon>Geomitridae</taxon>
        <taxon>Candidula</taxon>
    </lineage>
</organism>
<dbReference type="OrthoDB" id="6159897at2759"/>
<dbReference type="Proteomes" id="UP000678393">
    <property type="component" value="Unassembled WGS sequence"/>
</dbReference>
<evidence type="ECO:0000313" key="1">
    <source>
        <dbReference type="EMBL" id="CAG5115210.1"/>
    </source>
</evidence>
<name>A0A8S3YJQ4_9EUPU</name>
<sequence length="105" mass="11790">MDVHYDKNPVSSALTQGDQVTSPVLWQCLYVIKTASEFCNLTYRVTKTHNDVEILIVFREGVLGVFGPPVEPISLTLDPTGRCLLSVLFKPIGACEHREPREWSD</sequence>
<gene>
    <name evidence="1" type="ORF">CUNI_LOCUS768</name>
</gene>
<proteinExistence type="predicted"/>
<comment type="caution">
    <text evidence="1">The sequence shown here is derived from an EMBL/GenBank/DDBJ whole genome shotgun (WGS) entry which is preliminary data.</text>
</comment>
<protein>
    <submittedName>
        <fullName evidence="1">Uncharacterized protein</fullName>
    </submittedName>
</protein>
<accession>A0A8S3YJQ4</accession>
<keyword evidence="2" id="KW-1185">Reference proteome</keyword>
<dbReference type="EMBL" id="CAJHNH020000088">
    <property type="protein sequence ID" value="CAG5115210.1"/>
    <property type="molecule type" value="Genomic_DNA"/>
</dbReference>